<evidence type="ECO:0000256" key="5">
    <source>
        <dbReference type="ARBA" id="ARBA00023136"/>
    </source>
</evidence>
<feature type="transmembrane region" description="Helical" evidence="6">
    <location>
        <begin position="234"/>
        <end position="251"/>
    </location>
</feature>
<evidence type="ECO:0000313" key="8">
    <source>
        <dbReference type="Proteomes" id="UP001595722"/>
    </source>
</evidence>
<keyword evidence="4 6" id="KW-1133">Transmembrane helix</keyword>
<feature type="transmembrane region" description="Helical" evidence="6">
    <location>
        <begin position="87"/>
        <end position="117"/>
    </location>
</feature>
<feature type="transmembrane region" description="Helical" evidence="6">
    <location>
        <begin position="197"/>
        <end position="222"/>
    </location>
</feature>
<dbReference type="InterPro" id="IPR044878">
    <property type="entry name" value="UbiA_sf"/>
</dbReference>
<dbReference type="Gene3D" id="1.10.357.140">
    <property type="entry name" value="UbiA prenyltransferase"/>
    <property type="match status" value="1"/>
</dbReference>
<gene>
    <name evidence="7" type="ORF">ACFOMG_14280</name>
</gene>
<keyword evidence="8" id="KW-1185">Reference proteome</keyword>
<evidence type="ECO:0000256" key="6">
    <source>
        <dbReference type="SAM" id="Phobius"/>
    </source>
</evidence>
<keyword evidence="7" id="KW-0328">Glycosyltransferase</keyword>
<dbReference type="Pfam" id="PF01040">
    <property type="entry name" value="UbiA"/>
    <property type="match status" value="1"/>
</dbReference>
<comment type="subcellular location">
    <subcellularLocation>
        <location evidence="1">Membrane</location>
        <topology evidence="1">Multi-pass membrane protein</topology>
    </subcellularLocation>
</comment>
<dbReference type="Proteomes" id="UP001595722">
    <property type="component" value="Unassembled WGS sequence"/>
</dbReference>
<sequence length="289" mass="32278">MLADSIKLLRPHQYVKNGFVLIGTLFSQQWDQNAIGQAVTLFIAFCAISSAVYILNDIFDSAADRLHPVKCHRPIASGVISRARATLLLLLMMCISVSLSISINNYVLLFIAGYFVLNVFYSVYLKHIVILDVFVIATGFMLRLLAGTTGLDIEPSHWLLLCGLMVTLFLGFAKRRAELLTLEKSGSDSSRKVLSDYSPILLELMLGITAACTILSYGLYTVSPQTQALHQSQWLILTLPLVMYGMFRYLYLLFGEQAGSDTAQDIFTDRHLLITALLWLLLVIWSLQS</sequence>
<dbReference type="GO" id="GO:0016757">
    <property type="term" value="F:glycosyltransferase activity"/>
    <property type="evidence" value="ECO:0007669"/>
    <property type="project" value="UniProtKB-KW"/>
</dbReference>
<keyword evidence="2" id="KW-1003">Cell membrane</keyword>
<feature type="transmembrane region" description="Helical" evidence="6">
    <location>
        <begin position="34"/>
        <end position="55"/>
    </location>
</feature>
<dbReference type="EC" id="2.4.2.45" evidence="7"/>
<evidence type="ECO:0000313" key="7">
    <source>
        <dbReference type="EMBL" id="MFC3681268.1"/>
    </source>
</evidence>
<dbReference type="InterPro" id="IPR000537">
    <property type="entry name" value="UbiA_prenyltransferase"/>
</dbReference>
<dbReference type="NCBIfam" id="NF008977">
    <property type="entry name" value="PRK12324.1-2"/>
    <property type="match status" value="1"/>
</dbReference>
<keyword evidence="5 6" id="KW-0472">Membrane</keyword>
<dbReference type="EMBL" id="JBHRYB010000014">
    <property type="protein sequence ID" value="MFC3681268.1"/>
    <property type="molecule type" value="Genomic_DNA"/>
</dbReference>
<dbReference type="RefSeq" id="WP_376867584.1">
    <property type="nucleotide sequence ID" value="NZ_JBHRYB010000014.1"/>
</dbReference>
<organism evidence="7 8">
    <name type="scientific">Bacterioplanoides pacificum</name>
    <dbReference type="NCBI Taxonomy" id="1171596"/>
    <lineage>
        <taxon>Bacteria</taxon>
        <taxon>Pseudomonadati</taxon>
        <taxon>Pseudomonadota</taxon>
        <taxon>Gammaproteobacteria</taxon>
        <taxon>Oceanospirillales</taxon>
        <taxon>Oceanospirillaceae</taxon>
        <taxon>Bacterioplanoides</taxon>
    </lineage>
</organism>
<dbReference type="CDD" id="cd13963">
    <property type="entry name" value="PT_UbiA_2"/>
    <property type="match status" value="1"/>
</dbReference>
<feature type="transmembrane region" description="Helical" evidence="6">
    <location>
        <begin position="158"/>
        <end position="177"/>
    </location>
</feature>
<feature type="transmembrane region" description="Helical" evidence="6">
    <location>
        <begin position="123"/>
        <end position="146"/>
    </location>
</feature>
<accession>A0ABV7VZ23</accession>
<keyword evidence="7" id="KW-0808">Transferase</keyword>
<evidence type="ECO:0000256" key="1">
    <source>
        <dbReference type="ARBA" id="ARBA00004141"/>
    </source>
</evidence>
<comment type="caution">
    <text evidence="7">The sequence shown here is derived from an EMBL/GenBank/DDBJ whole genome shotgun (WGS) entry which is preliminary data.</text>
</comment>
<keyword evidence="3 6" id="KW-0812">Transmembrane</keyword>
<evidence type="ECO:0000256" key="2">
    <source>
        <dbReference type="ARBA" id="ARBA00022475"/>
    </source>
</evidence>
<evidence type="ECO:0000256" key="4">
    <source>
        <dbReference type="ARBA" id="ARBA00022989"/>
    </source>
</evidence>
<feature type="transmembrane region" description="Helical" evidence="6">
    <location>
        <begin position="271"/>
        <end position="287"/>
    </location>
</feature>
<evidence type="ECO:0000256" key="3">
    <source>
        <dbReference type="ARBA" id="ARBA00022692"/>
    </source>
</evidence>
<protein>
    <submittedName>
        <fullName evidence="7">Decaprenyl-phosphate phosphoribosyltransferase</fullName>
        <ecNumber evidence="7">2.4.2.45</ecNumber>
    </submittedName>
</protein>
<name>A0ABV7VZ23_9GAMM</name>
<proteinExistence type="predicted"/>
<reference evidence="8" key="1">
    <citation type="journal article" date="2019" name="Int. J. Syst. Evol. Microbiol.">
        <title>The Global Catalogue of Microorganisms (GCM) 10K type strain sequencing project: providing services to taxonomists for standard genome sequencing and annotation.</title>
        <authorList>
            <consortium name="The Broad Institute Genomics Platform"/>
            <consortium name="The Broad Institute Genome Sequencing Center for Infectious Disease"/>
            <person name="Wu L."/>
            <person name="Ma J."/>
        </authorList>
    </citation>
    <scope>NUCLEOTIDE SEQUENCE [LARGE SCALE GENOMIC DNA]</scope>
    <source>
        <strain evidence="8">KCTC 42424</strain>
    </source>
</reference>